<dbReference type="PANTHER" id="PTHR31672">
    <property type="entry name" value="BNACNNG10540D PROTEIN"/>
    <property type="match status" value="1"/>
</dbReference>
<dbReference type="InterPro" id="IPR036047">
    <property type="entry name" value="F-box-like_dom_sf"/>
</dbReference>
<proteinExistence type="predicted"/>
<reference evidence="2" key="3">
    <citation type="submission" date="2015-04" db="UniProtKB">
        <authorList>
            <consortium name="EnsemblPlants"/>
        </authorList>
    </citation>
    <scope>IDENTIFICATION</scope>
</reference>
<dbReference type="AlphaFoldDB" id="A0A0D9V3I0"/>
<dbReference type="HOGENOM" id="CLU_624708_0_0_1"/>
<dbReference type="Proteomes" id="UP000032180">
    <property type="component" value="Chromosome 1"/>
</dbReference>
<reference evidence="3" key="2">
    <citation type="submission" date="2013-12" db="EMBL/GenBank/DDBJ databases">
        <authorList>
            <person name="Yu Y."/>
            <person name="Lee S."/>
            <person name="de Baynast K."/>
            <person name="Wissotski M."/>
            <person name="Liu L."/>
            <person name="Talag J."/>
            <person name="Goicoechea J."/>
            <person name="Angelova A."/>
            <person name="Jetty R."/>
            <person name="Kudrna D."/>
            <person name="Golser W."/>
            <person name="Rivera L."/>
            <person name="Zhang J."/>
            <person name="Wing R."/>
        </authorList>
    </citation>
    <scope>NUCLEOTIDE SEQUENCE</scope>
</reference>
<dbReference type="SUPFAM" id="SSF81383">
    <property type="entry name" value="F-box domain"/>
    <property type="match status" value="1"/>
</dbReference>
<protein>
    <recommendedName>
        <fullName evidence="1">F-box domain-containing protein</fullName>
    </recommendedName>
</protein>
<dbReference type="PROSITE" id="PS50181">
    <property type="entry name" value="FBOX"/>
    <property type="match status" value="1"/>
</dbReference>
<dbReference type="SMART" id="SM00256">
    <property type="entry name" value="FBOX"/>
    <property type="match status" value="1"/>
</dbReference>
<dbReference type="Pfam" id="PF00646">
    <property type="entry name" value="F-box"/>
    <property type="match status" value="1"/>
</dbReference>
<feature type="domain" description="F-box" evidence="1">
    <location>
        <begin position="22"/>
        <end position="67"/>
    </location>
</feature>
<dbReference type="EnsemblPlants" id="LPERR01G21000.1">
    <property type="protein sequence ID" value="LPERR01G21000.1"/>
    <property type="gene ID" value="LPERR01G21000"/>
</dbReference>
<name>A0A0D9V3I0_9ORYZ</name>
<dbReference type="Gramene" id="LPERR01G21000.1">
    <property type="protein sequence ID" value="LPERR01G21000.1"/>
    <property type="gene ID" value="LPERR01G21000"/>
</dbReference>
<reference evidence="2 3" key="1">
    <citation type="submission" date="2012-08" db="EMBL/GenBank/DDBJ databases">
        <title>Oryza genome evolution.</title>
        <authorList>
            <person name="Wing R.A."/>
        </authorList>
    </citation>
    <scope>NUCLEOTIDE SEQUENCE</scope>
</reference>
<evidence type="ECO:0000259" key="1">
    <source>
        <dbReference type="PROSITE" id="PS50181"/>
    </source>
</evidence>
<dbReference type="InterPro" id="IPR050796">
    <property type="entry name" value="SCF_F-box_component"/>
</dbReference>
<dbReference type="eggNOG" id="ENOG502QYR9">
    <property type="taxonomic scope" value="Eukaryota"/>
</dbReference>
<keyword evidence="3" id="KW-1185">Reference proteome</keyword>
<evidence type="ECO:0000313" key="2">
    <source>
        <dbReference type="EnsemblPlants" id="LPERR01G21000.1"/>
    </source>
</evidence>
<evidence type="ECO:0000313" key="3">
    <source>
        <dbReference type="Proteomes" id="UP000032180"/>
    </source>
</evidence>
<organism evidence="2 3">
    <name type="scientific">Leersia perrieri</name>
    <dbReference type="NCBI Taxonomy" id="77586"/>
    <lineage>
        <taxon>Eukaryota</taxon>
        <taxon>Viridiplantae</taxon>
        <taxon>Streptophyta</taxon>
        <taxon>Embryophyta</taxon>
        <taxon>Tracheophyta</taxon>
        <taxon>Spermatophyta</taxon>
        <taxon>Magnoliopsida</taxon>
        <taxon>Liliopsida</taxon>
        <taxon>Poales</taxon>
        <taxon>Poaceae</taxon>
        <taxon>BOP clade</taxon>
        <taxon>Oryzoideae</taxon>
        <taxon>Oryzeae</taxon>
        <taxon>Oryzinae</taxon>
        <taxon>Leersia</taxon>
    </lineage>
</organism>
<dbReference type="InterPro" id="IPR001810">
    <property type="entry name" value="F-box_dom"/>
</dbReference>
<accession>A0A0D9V3I0</accession>
<sequence>MSDILLAGDHHPSPASAATTALGPLLLLPSELLHDILLRLALPELLRVRSVARPLTHVISSPDFRRLYHLYSASAASGPAAAWLLVFKKLRPRDASLRGFHGPSGRWFRIPVSAILAPAVPPGEDLYFLAASGSSFLFAANGRRELVVVDLSAHTARRLPPSPLGPRGTSSWRRFGLKLVADPPGSSQFRFLFAELVNNSPFLFEYQSETDTWLSSEAVQAEGTSTAAGPDGTFLCAAHAGPDCVMVYSGLGVDRPVFFRPRFPHNPNNGGGGADRLHVYGDGSAVVVRSTLIDEPSRTRAKLVAGVDLYGFGSAVGGDWQLVSTVPGELIEGFRRPYAVMTGLLSEREGVVRLVLISNCRGAWDIVWLSFDRARGEWRWVPVPDWGTKGLNMAGIAVSSTFSRLWPPSVSSSTTSTSQ</sequence>